<proteinExistence type="predicted"/>
<dbReference type="GO" id="GO:0001179">
    <property type="term" value="F:RNA polymerase I general transcription initiation factor binding"/>
    <property type="evidence" value="ECO:0007669"/>
    <property type="project" value="TreeGrafter"/>
</dbReference>
<dbReference type="InterPro" id="IPR019350">
    <property type="entry name" value="RNA_pol_I-sp_TIF_RRN6-like"/>
</dbReference>
<feature type="compositionally biased region" description="Basic residues" evidence="1">
    <location>
        <begin position="888"/>
        <end position="904"/>
    </location>
</feature>
<feature type="compositionally biased region" description="Polar residues" evidence="1">
    <location>
        <begin position="918"/>
        <end position="928"/>
    </location>
</feature>
<name>A0AAN6LTD4_9PLEO</name>
<gene>
    <name evidence="5" type="ORF">GRF29_154g518151</name>
</gene>
<evidence type="ECO:0000313" key="5">
    <source>
        <dbReference type="EMBL" id="KAK3202723.1"/>
    </source>
</evidence>
<dbReference type="Pfam" id="PF20639">
    <property type="entry name" value="Rrn6_K-rich"/>
    <property type="match status" value="1"/>
</dbReference>
<dbReference type="PANTHER" id="PTHR28221">
    <property type="entry name" value="RNA POLYMERASE I-SPECIFIC TRANSCRIPTION INITIATION FACTOR RRN6"/>
    <property type="match status" value="1"/>
</dbReference>
<evidence type="ECO:0000256" key="1">
    <source>
        <dbReference type="SAM" id="MobiDB-lite"/>
    </source>
</evidence>
<evidence type="ECO:0000313" key="6">
    <source>
        <dbReference type="Proteomes" id="UP001280581"/>
    </source>
</evidence>
<feature type="compositionally biased region" description="Low complexity" evidence="1">
    <location>
        <begin position="938"/>
        <end position="949"/>
    </location>
</feature>
<feature type="domain" description="RRN6 helical bundle" evidence="4">
    <location>
        <begin position="575"/>
        <end position="770"/>
    </location>
</feature>
<protein>
    <recommendedName>
        <fullName evidence="7">RNA polymerase I-specific transcription initiation factor RRN6-like protein</fullName>
    </recommendedName>
</protein>
<dbReference type="InterPro" id="IPR048536">
    <property type="entry name" value="Rrn6_K-rich"/>
</dbReference>
<organism evidence="5 6">
    <name type="scientific">Pseudopithomyces chartarum</name>
    <dbReference type="NCBI Taxonomy" id="1892770"/>
    <lineage>
        <taxon>Eukaryota</taxon>
        <taxon>Fungi</taxon>
        <taxon>Dikarya</taxon>
        <taxon>Ascomycota</taxon>
        <taxon>Pezizomycotina</taxon>
        <taxon>Dothideomycetes</taxon>
        <taxon>Pleosporomycetidae</taxon>
        <taxon>Pleosporales</taxon>
        <taxon>Massarineae</taxon>
        <taxon>Didymosphaeriaceae</taxon>
        <taxon>Pseudopithomyces</taxon>
    </lineage>
</organism>
<dbReference type="PANTHER" id="PTHR28221:SF2">
    <property type="entry name" value="RNA POLYMERASE I-SPECIFIC TRANSCRIPTION INITIATION FACTOR RRN6"/>
    <property type="match status" value="1"/>
</dbReference>
<accession>A0AAN6LTD4</accession>
<sequence length="982" mass="108889">MTEDSPNDLNLGHFGLPVYDLDSSQWTFARTPYGSGFRQLGKWKTNIPAAIHFPLPHDPQTLRKAQNATKTILQNRPELAPAAELVPELEAVSAAATSALSTYDATVGQLMSFGSIAPLKRGRGSGRKIVALPTGEGGNILRLQLLVRERHGWAAEEHPRSHGHLEGASLKGDLGFWNEDAAAIQQVCFAQSEELGSFLAVRLPQRTALFRPVYHSRPEAAATSPFYKFPPSVIDVRPFRSLWIDETGGTPHADVAFNPHYQRQFAIVDQKSNWSVWDIEGNRGSYTIGRTASGTMEAMEEVNSGEEAEQSTSWKEDGWARVMWVGDANTILICKRRQLELIDLKQPSRALKIPQVVDWSATKNPSRHWILDIKRHPVKEKQFLILTSDRVYLYSVASMGDLSYPTIHDADAAIIMSWTHFRGAEDVTLQLTVNSTSDEEIAFFIHSRLNSLVTVYRLADQPCESVPYCSLGPTTLRLDCWDRECESKPILNLELSQFTFKDSGTGPRGLGSTYEDRGVRFYQLSAVLDDLSVVQTMLCCLSTDSGEMLIEEVEATTWTKVVRPPTLASILKKTASRDEDDFVVPDGLIDAPNPQLKFGFSQPQLVGPETTDNGRRIYDFSNLYEVLASNHTMAQVTGEKTPETVPISELVDEIKWRLGREENVHPWTVGTLQEYAEAMVTVDDVDEASEKMHSLSIMPHASSLEFRRIASDAVLGFGNGQGEGPYALSSVYDQILQNWVAPLPTSIPVRTRQNKESMARRIAAGIVLGSTRIRHSDSREDVVDSQPETSQDSAVALSSSLPQYSSQSGDSDGPASQPRSTFNASNPLARLSKHLLIGNTSQPEIAPSINQVLSHWQLGTDPSLYDWEATERALEEEIELEEEGSQKRREKARRKKERHVKRQKRENDLFSGRVEAGNTESQPQTLRSSPGPVFATNSSQVHASSQSQAFGGMLGVQSQVEPGKHGGRPAKKKKVKSRMSGF</sequence>
<dbReference type="EMBL" id="WVTA01000013">
    <property type="protein sequence ID" value="KAK3202723.1"/>
    <property type="molecule type" value="Genomic_DNA"/>
</dbReference>
<dbReference type="GO" id="GO:0042790">
    <property type="term" value="P:nucleolar large rRNA transcription by RNA polymerase I"/>
    <property type="evidence" value="ECO:0007669"/>
    <property type="project" value="TreeGrafter"/>
</dbReference>
<feature type="compositionally biased region" description="Low complexity" evidence="1">
    <location>
        <begin position="797"/>
        <end position="811"/>
    </location>
</feature>
<evidence type="ECO:0000259" key="4">
    <source>
        <dbReference type="Pfam" id="PF20640"/>
    </source>
</evidence>
<comment type="caution">
    <text evidence="5">The sequence shown here is derived from an EMBL/GenBank/DDBJ whole genome shotgun (WGS) entry which is preliminary data.</text>
</comment>
<dbReference type="AlphaFoldDB" id="A0AAN6LTD4"/>
<dbReference type="InterPro" id="IPR048537">
    <property type="entry name" value="RRN6_HB"/>
</dbReference>
<feature type="compositionally biased region" description="Basic residues" evidence="1">
    <location>
        <begin position="965"/>
        <end position="982"/>
    </location>
</feature>
<dbReference type="Proteomes" id="UP001280581">
    <property type="component" value="Unassembled WGS sequence"/>
</dbReference>
<reference evidence="5 6" key="1">
    <citation type="submission" date="2021-02" db="EMBL/GenBank/DDBJ databases">
        <title>Genome assembly of Pseudopithomyces chartarum.</title>
        <authorList>
            <person name="Jauregui R."/>
            <person name="Singh J."/>
            <person name="Voisey C."/>
        </authorList>
    </citation>
    <scope>NUCLEOTIDE SEQUENCE [LARGE SCALE GENOMIC DNA]</scope>
    <source>
        <strain evidence="5 6">AGR01</strain>
    </source>
</reference>
<dbReference type="InterPro" id="IPR048535">
    <property type="entry name" value="RRN6_beta-prop"/>
</dbReference>
<dbReference type="Pfam" id="PF20640">
    <property type="entry name" value="Rrn6_HB"/>
    <property type="match status" value="1"/>
</dbReference>
<feature type="domain" description="RRN6 K-rich C-terminal" evidence="3">
    <location>
        <begin position="851"/>
        <end position="982"/>
    </location>
</feature>
<dbReference type="Pfam" id="PF10214">
    <property type="entry name" value="Rrn6_beta-prop"/>
    <property type="match status" value="1"/>
</dbReference>
<evidence type="ECO:0008006" key="7">
    <source>
        <dbReference type="Google" id="ProtNLM"/>
    </source>
</evidence>
<keyword evidence="6" id="KW-1185">Reference proteome</keyword>
<feature type="region of interest" description="Disordered" evidence="1">
    <location>
        <begin position="878"/>
        <end position="982"/>
    </location>
</feature>
<dbReference type="GO" id="GO:0070860">
    <property type="term" value="C:RNA polymerase I core factor complex"/>
    <property type="evidence" value="ECO:0007669"/>
    <property type="project" value="TreeGrafter"/>
</dbReference>
<evidence type="ECO:0000259" key="3">
    <source>
        <dbReference type="Pfam" id="PF20639"/>
    </source>
</evidence>
<feature type="domain" description="RRN6 beta-propeller" evidence="2">
    <location>
        <begin position="104"/>
        <end position="475"/>
    </location>
</feature>
<feature type="region of interest" description="Disordered" evidence="1">
    <location>
        <begin position="775"/>
        <end position="824"/>
    </location>
</feature>
<evidence type="ECO:0000259" key="2">
    <source>
        <dbReference type="Pfam" id="PF10214"/>
    </source>
</evidence>
<dbReference type="GO" id="GO:0001163">
    <property type="term" value="F:RNA polymerase I transcription regulatory region sequence-specific DNA binding"/>
    <property type="evidence" value="ECO:0007669"/>
    <property type="project" value="TreeGrafter"/>
</dbReference>